<dbReference type="RefSeq" id="WP_188562187.1">
    <property type="nucleotide sequence ID" value="NZ_BMGY01000019.1"/>
</dbReference>
<gene>
    <name evidence="2" type="ORF">GCM10011495_22700</name>
</gene>
<organism evidence="2 3">
    <name type="scientific">Hymenobacter frigidus</name>
    <dbReference type="NCBI Taxonomy" id="1524095"/>
    <lineage>
        <taxon>Bacteria</taxon>
        <taxon>Pseudomonadati</taxon>
        <taxon>Bacteroidota</taxon>
        <taxon>Cytophagia</taxon>
        <taxon>Cytophagales</taxon>
        <taxon>Hymenobacteraceae</taxon>
        <taxon>Hymenobacter</taxon>
    </lineage>
</organism>
<evidence type="ECO:0000313" key="2">
    <source>
        <dbReference type="EMBL" id="GGH86344.1"/>
    </source>
</evidence>
<accession>A0ABQ2A7R9</accession>
<dbReference type="InterPro" id="IPR026444">
    <property type="entry name" value="Secre_tail"/>
</dbReference>
<reference evidence="3" key="1">
    <citation type="journal article" date="2019" name="Int. J. Syst. Evol. Microbiol.">
        <title>The Global Catalogue of Microorganisms (GCM) 10K type strain sequencing project: providing services to taxonomists for standard genome sequencing and annotation.</title>
        <authorList>
            <consortium name="The Broad Institute Genomics Platform"/>
            <consortium name="The Broad Institute Genome Sequencing Center for Infectious Disease"/>
            <person name="Wu L."/>
            <person name="Ma J."/>
        </authorList>
    </citation>
    <scope>NUCLEOTIDE SEQUENCE [LARGE SCALE GENOMIC DNA]</scope>
    <source>
        <strain evidence="3">CGMCC 1.14966</strain>
    </source>
</reference>
<proteinExistence type="predicted"/>
<dbReference type="Proteomes" id="UP000637774">
    <property type="component" value="Unassembled WGS sequence"/>
</dbReference>
<name>A0ABQ2A7R9_9BACT</name>
<comment type="caution">
    <text evidence="2">The sequence shown here is derived from an EMBL/GenBank/DDBJ whole genome shotgun (WGS) entry which is preliminary data.</text>
</comment>
<dbReference type="EMBL" id="BMGY01000019">
    <property type="protein sequence ID" value="GGH86344.1"/>
    <property type="molecule type" value="Genomic_DNA"/>
</dbReference>
<feature type="domain" description="Secretion system C-terminal sorting" evidence="1">
    <location>
        <begin position="1"/>
        <end position="72"/>
    </location>
</feature>
<keyword evidence="3" id="KW-1185">Reference proteome</keyword>
<evidence type="ECO:0000313" key="3">
    <source>
        <dbReference type="Proteomes" id="UP000637774"/>
    </source>
</evidence>
<protein>
    <recommendedName>
        <fullName evidence="1">Secretion system C-terminal sorting domain-containing protein</fullName>
    </recommendedName>
</protein>
<dbReference type="Pfam" id="PF18962">
    <property type="entry name" value="Por_Secre_tail"/>
    <property type="match status" value="1"/>
</dbReference>
<dbReference type="NCBIfam" id="TIGR04183">
    <property type="entry name" value="Por_Secre_tail"/>
    <property type="match status" value="1"/>
</dbReference>
<evidence type="ECO:0000259" key="1">
    <source>
        <dbReference type="Pfam" id="PF18962"/>
    </source>
</evidence>
<sequence>MYPNPAHGTATVEIKDAKVGSVVVINNLGQRISAEAKGQGQEKLILNIPALKLGLYFVQILSADGQTKIYKELVVQ</sequence>